<sequence>MGTFPKWGSAWGFSGGRQRGCSEPWTLFPGIPASCVDGSPGSLQLSGLEPGTPLQEKPEVSLCSPLRSSRTGTVRIFAIQVTSGRFTEPSSLTDGGREESAPNEAWPVHRWHPQPFAWAGGAYCPQLCGRCDWAAAPDPPTQQGAYPSLPVRGQLGYIQFSLPGA</sequence>
<keyword evidence="2" id="KW-1185">Reference proteome</keyword>
<dbReference type="AlphaFoldDB" id="A0A7J8H2G9"/>
<reference evidence="1 2" key="1">
    <citation type="journal article" date="2020" name="Nature">
        <title>Six reference-quality genomes reveal evolution of bat adaptations.</title>
        <authorList>
            <person name="Jebb D."/>
            <person name="Huang Z."/>
            <person name="Pippel M."/>
            <person name="Hughes G.M."/>
            <person name="Lavrichenko K."/>
            <person name="Devanna P."/>
            <person name="Winkler S."/>
            <person name="Jermiin L.S."/>
            <person name="Skirmuntt E.C."/>
            <person name="Katzourakis A."/>
            <person name="Burkitt-Gray L."/>
            <person name="Ray D.A."/>
            <person name="Sullivan K.A.M."/>
            <person name="Roscito J.G."/>
            <person name="Kirilenko B.M."/>
            <person name="Davalos L.M."/>
            <person name="Corthals A.P."/>
            <person name="Power M.L."/>
            <person name="Jones G."/>
            <person name="Ransome R.D."/>
            <person name="Dechmann D.K.N."/>
            <person name="Locatelli A.G."/>
            <person name="Puechmaille S.J."/>
            <person name="Fedrigo O."/>
            <person name="Jarvis E.D."/>
            <person name="Hiller M."/>
            <person name="Vernes S.C."/>
            <person name="Myers E.W."/>
            <person name="Teeling E.C."/>
        </authorList>
    </citation>
    <scope>NUCLEOTIDE SEQUENCE [LARGE SCALE GENOMIC DNA]</scope>
    <source>
        <strain evidence="1">MRouAeg1</strain>
        <tissue evidence="1">Muscle</tissue>
    </source>
</reference>
<organism evidence="1 2">
    <name type="scientific">Rousettus aegyptiacus</name>
    <name type="common">Egyptian fruit bat</name>
    <name type="synonym">Pteropus aegyptiacus</name>
    <dbReference type="NCBI Taxonomy" id="9407"/>
    <lineage>
        <taxon>Eukaryota</taxon>
        <taxon>Metazoa</taxon>
        <taxon>Chordata</taxon>
        <taxon>Craniata</taxon>
        <taxon>Vertebrata</taxon>
        <taxon>Euteleostomi</taxon>
        <taxon>Mammalia</taxon>
        <taxon>Eutheria</taxon>
        <taxon>Laurasiatheria</taxon>
        <taxon>Chiroptera</taxon>
        <taxon>Yinpterochiroptera</taxon>
        <taxon>Pteropodoidea</taxon>
        <taxon>Pteropodidae</taxon>
        <taxon>Rousettinae</taxon>
        <taxon>Rousettus</taxon>
    </lineage>
</organism>
<proteinExistence type="predicted"/>
<dbReference type="EMBL" id="JACASE010000005">
    <property type="protein sequence ID" value="KAF6466135.1"/>
    <property type="molecule type" value="Genomic_DNA"/>
</dbReference>
<evidence type="ECO:0000313" key="1">
    <source>
        <dbReference type="EMBL" id="KAF6466135.1"/>
    </source>
</evidence>
<comment type="caution">
    <text evidence="1">The sequence shown here is derived from an EMBL/GenBank/DDBJ whole genome shotgun (WGS) entry which is preliminary data.</text>
</comment>
<evidence type="ECO:0000313" key="2">
    <source>
        <dbReference type="Proteomes" id="UP000593571"/>
    </source>
</evidence>
<protein>
    <submittedName>
        <fullName evidence="1">Uncharacterized protein</fullName>
    </submittedName>
</protein>
<accession>A0A7J8H2G9</accession>
<gene>
    <name evidence="1" type="ORF">HJG63_011426</name>
</gene>
<dbReference type="Proteomes" id="UP000593571">
    <property type="component" value="Unassembled WGS sequence"/>
</dbReference>
<name>A0A7J8H2G9_ROUAE</name>